<dbReference type="PROSITE" id="PS50082">
    <property type="entry name" value="WD_REPEATS_2"/>
    <property type="match status" value="4"/>
</dbReference>
<dbReference type="Pfam" id="PF23627">
    <property type="entry name" value="LisH_WDR26"/>
    <property type="match status" value="1"/>
</dbReference>
<evidence type="ECO:0000313" key="6">
    <source>
        <dbReference type="EMBL" id="KAF8912044.1"/>
    </source>
</evidence>
<evidence type="ECO:0000259" key="5">
    <source>
        <dbReference type="PROSITE" id="PS50897"/>
    </source>
</evidence>
<accession>A0A9P5P1Z3</accession>
<dbReference type="PANTHER" id="PTHR22838">
    <property type="entry name" value="WD REPEAT PROTEIN 26-RELATED"/>
    <property type="match status" value="1"/>
</dbReference>
<organism evidence="6 7">
    <name type="scientific">Gymnopilus junonius</name>
    <name type="common">Spectacular rustgill mushroom</name>
    <name type="synonym">Gymnopilus spectabilis subsp. junonius</name>
    <dbReference type="NCBI Taxonomy" id="109634"/>
    <lineage>
        <taxon>Eukaryota</taxon>
        <taxon>Fungi</taxon>
        <taxon>Dikarya</taxon>
        <taxon>Basidiomycota</taxon>
        <taxon>Agaricomycotina</taxon>
        <taxon>Agaricomycetes</taxon>
        <taxon>Agaricomycetidae</taxon>
        <taxon>Agaricales</taxon>
        <taxon>Agaricineae</taxon>
        <taxon>Hymenogastraceae</taxon>
        <taxon>Gymnopilus</taxon>
    </lineage>
</organism>
<keyword evidence="7" id="KW-1185">Reference proteome</keyword>
<evidence type="ECO:0000313" key="7">
    <source>
        <dbReference type="Proteomes" id="UP000724874"/>
    </source>
</evidence>
<feature type="compositionally biased region" description="Polar residues" evidence="4">
    <location>
        <begin position="12"/>
        <end position="31"/>
    </location>
</feature>
<feature type="compositionally biased region" description="Polar residues" evidence="4">
    <location>
        <begin position="666"/>
        <end position="681"/>
    </location>
</feature>
<dbReference type="EMBL" id="JADNYJ010000003">
    <property type="protein sequence ID" value="KAF8912044.1"/>
    <property type="molecule type" value="Genomic_DNA"/>
</dbReference>
<feature type="repeat" description="WD" evidence="3">
    <location>
        <begin position="600"/>
        <end position="629"/>
    </location>
</feature>
<keyword evidence="2" id="KW-0677">Repeat</keyword>
<dbReference type="Gene3D" id="2.130.10.10">
    <property type="entry name" value="YVTN repeat-like/Quinoprotein amine dehydrogenase"/>
    <property type="match status" value="1"/>
</dbReference>
<gene>
    <name evidence="6" type="ORF">CPB84DRAFT_1671492</name>
</gene>
<dbReference type="InterPro" id="IPR006595">
    <property type="entry name" value="CTLH_C"/>
</dbReference>
<dbReference type="PROSITE" id="PS50896">
    <property type="entry name" value="LISH"/>
    <property type="match status" value="1"/>
</dbReference>
<feature type="region of interest" description="Disordered" evidence="4">
    <location>
        <begin position="456"/>
        <end position="488"/>
    </location>
</feature>
<keyword evidence="1 3" id="KW-0853">WD repeat</keyword>
<dbReference type="InterPro" id="IPR051350">
    <property type="entry name" value="WD_repeat-ST_regulator"/>
</dbReference>
<dbReference type="SMART" id="SM00668">
    <property type="entry name" value="CTLH"/>
    <property type="match status" value="1"/>
</dbReference>
<dbReference type="InterPro" id="IPR006594">
    <property type="entry name" value="LisH"/>
</dbReference>
<feature type="compositionally biased region" description="Basic and acidic residues" evidence="4">
    <location>
        <begin position="1"/>
        <end position="10"/>
    </location>
</feature>
<dbReference type="GO" id="GO:0043161">
    <property type="term" value="P:proteasome-mediated ubiquitin-dependent protein catabolic process"/>
    <property type="evidence" value="ECO:0007669"/>
    <property type="project" value="TreeGrafter"/>
</dbReference>
<dbReference type="Pfam" id="PF00400">
    <property type="entry name" value="WD40"/>
    <property type="match status" value="5"/>
</dbReference>
<reference evidence="6" key="1">
    <citation type="submission" date="2020-11" db="EMBL/GenBank/DDBJ databases">
        <authorList>
            <consortium name="DOE Joint Genome Institute"/>
            <person name="Ahrendt S."/>
            <person name="Riley R."/>
            <person name="Andreopoulos W."/>
            <person name="LaButti K."/>
            <person name="Pangilinan J."/>
            <person name="Ruiz-duenas F.J."/>
            <person name="Barrasa J.M."/>
            <person name="Sanchez-Garcia M."/>
            <person name="Camarero S."/>
            <person name="Miyauchi S."/>
            <person name="Serrano A."/>
            <person name="Linde D."/>
            <person name="Babiker R."/>
            <person name="Drula E."/>
            <person name="Ayuso-Fernandez I."/>
            <person name="Pacheco R."/>
            <person name="Padilla G."/>
            <person name="Ferreira P."/>
            <person name="Barriuso J."/>
            <person name="Kellner H."/>
            <person name="Castanera R."/>
            <person name="Alfaro M."/>
            <person name="Ramirez L."/>
            <person name="Pisabarro A.G."/>
            <person name="Kuo A."/>
            <person name="Tritt A."/>
            <person name="Lipzen A."/>
            <person name="He G."/>
            <person name="Yan M."/>
            <person name="Ng V."/>
            <person name="Cullen D."/>
            <person name="Martin F."/>
            <person name="Rosso M.-N."/>
            <person name="Henrissat B."/>
            <person name="Hibbett D."/>
            <person name="Martinez A.T."/>
            <person name="Grigoriev I.V."/>
        </authorList>
    </citation>
    <scope>NUCLEOTIDE SEQUENCE</scope>
    <source>
        <strain evidence="6">AH 44721</strain>
    </source>
</reference>
<feature type="repeat" description="WD" evidence="3">
    <location>
        <begin position="294"/>
        <end position="325"/>
    </location>
</feature>
<dbReference type="InterPro" id="IPR036322">
    <property type="entry name" value="WD40_repeat_dom_sf"/>
</dbReference>
<dbReference type="AlphaFoldDB" id="A0A9P5P1Z3"/>
<dbReference type="PROSITE" id="PS50897">
    <property type="entry name" value="CTLH"/>
    <property type="match status" value="1"/>
</dbReference>
<protein>
    <submittedName>
        <fullName evidence="6">WD40 repeat-like protein</fullName>
    </submittedName>
</protein>
<dbReference type="SUPFAM" id="SSF50978">
    <property type="entry name" value="WD40 repeat-like"/>
    <property type="match status" value="1"/>
</dbReference>
<dbReference type="InterPro" id="IPR015943">
    <property type="entry name" value="WD40/YVTN_repeat-like_dom_sf"/>
</dbReference>
<dbReference type="OrthoDB" id="972532at2759"/>
<evidence type="ECO:0000256" key="1">
    <source>
        <dbReference type="ARBA" id="ARBA00022574"/>
    </source>
</evidence>
<feature type="domain" description="CTLH" evidence="5">
    <location>
        <begin position="119"/>
        <end position="176"/>
    </location>
</feature>
<dbReference type="GO" id="GO:0034657">
    <property type="term" value="C:GID complex"/>
    <property type="evidence" value="ECO:0007669"/>
    <property type="project" value="TreeGrafter"/>
</dbReference>
<feature type="repeat" description="WD" evidence="3">
    <location>
        <begin position="568"/>
        <end position="594"/>
    </location>
</feature>
<feature type="region of interest" description="Disordered" evidence="4">
    <location>
        <begin position="1"/>
        <end position="47"/>
    </location>
</feature>
<comment type="caution">
    <text evidence="6">The sequence shown here is derived from an EMBL/GenBank/DDBJ whole genome shotgun (WGS) entry which is preliminary data.</text>
</comment>
<name>A0A9P5P1Z3_GYMJU</name>
<feature type="region of interest" description="Disordered" evidence="4">
    <location>
        <begin position="635"/>
        <end position="681"/>
    </location>
</feature>
<evidence type="ECO:0000256" key="4">
    <source>
        <dbReference type="SAM" id="MobiDB-lite"/>
    </source>
</evidence>
<dbReference type="InterPro" id="IPR001680">
    <property type="entry name" value="WD40_rpt"/>
</dbReference>
<evidence type="ECO:0000256" key="3">
    <source>
        <dbReference type="PROSITE-ProRule" id="PRU00221"/>
    </source>
</evidence>
<dbReference type="SMART" id="SM00320">
    <property type="entry name" value="WD40"/>
    <property type="match status" value="5"/>
</dbReference>
<sequence>MRLSDSDHDGPSSGTPDLSVQAGPSSLNGSSDGLIGTNGHTNGFAPVTNGNSGMGAAIGNGVAKHGKSIAKVTLPGTALYDDSFVDREEFVRLVIQSLRDVGYVESAATLEAESGYTMESPEVSLFRQYILDGMWAKAEAALGRLGVQDKEGLWDAKFLISRQKYLELLEARKPTAALQVLRNELAPLNVDPDQLHTLSSLIMCAEPEDLRRRAGWDGAFGESRRQLLDILHDYIPSAIMIPQRRFSTLLQQAKAYQRQRCIYHNSTLNSSNFSLYSDHRCNKADFPKITTTILDMHTDEVWNIEWSHDGTYLASASKDKSAIIWRRGPSTDPSASPYDQWAPHLTLREHPYPVGCLCWSLDDAILLTSTEQYLKMWNTKTGVLIRTLDEHTETVTAISWLPDGTGFISGGLDRKIIIWDADGNVRDSWSPTGIRITDLSVTPDFTRLVAVGMEHSSSFPSVPESNQVRGAQPDTSATGGNGPSSSVGSRVAHRMMVFDLATKQTELSIRLEADLTSVQTSQDSRYALINHAPNEIQLRDLNTGQIACRYEGQTQGRHVIRSCFGGIDSNFVVSGSEDSNVYVWHRESGILLEVLSGHGEGSVNSVAWNPTNERMFASCSDDRSIRIWEAPPPGAYTVERLSPEPSKLAPSSTVEKGEEKTRQRTDTNGALRNASFGSTRL</sequence>
<proteinExistence type="predicted"/>
<evidence type="ECO:0000256" key="2">
    <source>
        <dbReference type="ARBA" id="ARBA00022737"/>
    </source>
</evidence>
<dbReference type="Proteomes" id="UP000724874">
    <property type="component" value="Unassembled WGS sequence"/>
</dbReference>
<dbReference type="PANTHER" id="PTHR22838:SF0">
    <property type="entry name" value="WD REPEAT-CONTAINING PROTEIN 26"/>
    <property type="match status" value="1"/>
</dbReference>
<dbReference type="PROSITE" id="PS50294">
    <property type="entry name" value="WD_REPEATS_REGION"/>
    <property type="match status" value="2"/>
</dbReference>
<feature type="repeat" description="WD" evidence="3">
    <location>
        <begin position="388"/>
        <end position="420"/>
    </location>
</feature>
<feature type="compositionally biased region" description="Basic and acidic residues" evidence="4">
    <location>
        <begin position="655"/>
        <end position="665"/>
    </location>
</feature>